<organism evidence="1 2">
    <name type="scientific">Batillaria attramentaria</name>
    <dbReference type="NCBI Taxonomy" id="370345"/>
    <lineage>
        <taxon>Eukaryota</taxon>
        <taxon>Metazoa</taxon>
        <taxon>Spiralia</taxon>
        <taxon>Lophotrochozoa</taxon>
        <taxon>Mollusca</taxon>
        <taxon>Gastropoda</taxon>
        <taxon>Caenogastropoda</taxon>
        <taxon>Sorbeoconcha</taxon>
        <taxon>Cerithioidea</taxon>
        <taxon>Batillariidae</taxon>
        <taxon>Batillaria</taxon>
    </lineage>
</organism>
<reference evidence="1 2" key="1">
    <citation type="journal article" date="2023" name="Sci. Data">
        <title>Genome assembly of the Korean intertidal mud-creeper Batillaria attramentaria.</title>
        <authorList>
            <person name="Patra A.K."/>
            <person name="Ho P.T."/>
            <person name="Jun S."/>
            <person name="Lee S.J."/>
            <person name="Kim Y."/>
            <person name="Won Y.J."/>
        </authorList>
    </citation>
    <scope>NUCLEOTIDE SEQUENCE [LARGE SCALE GENOMIC DNA]</scope>
    <source>
        <strain evidence="1">Wonlab-2016</strain>
    </source>
</reference>
<dbReference type="Proteomes" id="UP001519460">
    <property type="component" value="Unassembled WGS sequence"/>
</dbReference>
<evidence type="ECO:0000313" key="1">
    <source>
        <dbReference type="EMBL" id="KAK7491159.1"/>
    </source>
</evidence>
<comment type="caution">
    <text evidence="1">The sequence shown here is derived from an EMBL/GenBank/DDBJ whole genome shotgun (WGS) entry which is preliminary data.</text>
</comment>
<sequence>MACVIRFKLRSWRNTRGVSDHKEGLRITMSGRHAYHEEEVSSKCPPTKHWAYCSSVPACICYIHQLGVTPQLAEHVQVPRVVCAQRKPFHRTRVIGCLSVHSTVTCHVCEADDNKLATSS</sequence>
<proteinExistence type="predicted"/>
<accession>A0ABD0KVB8</accession>
<dbReference type="EMBL" id="JACVVK020000118">
    <property type="protein sequence ID" value="KAK7491159.1"/>
    <property type="molecule type" value="Genomic_DNA"/>
</dbReference>
<protein>
    <submittedName>
        <fullName evidence="1">Uncharacterized protein</fullName>
    </submittedName>
</protein>
<evidence type="ECO:0000313" key="2">
    <source>
        <dbReference type="Proteomes" id="UP001519460"/>
    </source>
</evidence>
<name>A0ABD0KVB8_9CAEN</name>
<gene>
    <name evidence="1" type="ORF">BaRGS_00017596</name>
</gene>
<keyword evidence="2" id="KW-1185">Reference proteome</keyword>
<dbReference type="AlphaFoldDB" id="A0ABD0KVB8"/>